<organism evidence="1 2">
    <name type="scientific">Ambispora leptoticha</name>
    <dbReference type="NCBI Taxonomy" id="144679"/>
    <lineage>
        <taxon>Eukaryota</taxon>
        <taxon>Fungi</taxon>
        <taxon>Fungi incertae sedis</taxon>
        <taxon>Mucoromycota</taxon>
        <taxon>Glomeromycotina</taxon>
        <taxon>Glomeromycetes</taxon>
        <taxon>Archaeosporales</taxon>
        <taxon>Ambisporaceae</taxon>
        <taxon>Ambispora</taxon>
    </lineage>
</organism>
<evidence type="ECO:0000313" key="1">
    <source>
        <dbReference type="EMBL" id="CAG8622762.1"/>
    </source>
</evidence>
<dbReference type="InterPro" id="IPR013761">
    <property type="entry name" value="SAM/pointed_sf"/>
</dbReference>
<keyword evidence="2" id="KW-1185">Reference proteome</keyword>
<reference evidence="1" key="1">
    <citation type="submission" date="2021-06" db="EMBL/GenBank/DDBJ databases">
        <authorList>
            <person name="Kallberg Y."/>
            <person name="Tangrot J."/>
            <person name="Rosling A."/>
        </authorList>
    </citation>
    <scope>NUCLEOTIDE SEQUENCE</scope>
    <source>
        <strain evidence="1">FL130A</strain>
    </source>
</reference>
<dbReference type="AlphaFoldDB" id="A0A9N9GSR3"/>
<dbReference type="Proteomes" id="UP000789508">
    <property type="component" value="Unassembled WGS sequence"/>
</dbReference>
<dbReference type="OrthoDB" id="2432329at2759"/>
<name>A0A9N9GSR3_9GLOM</name>
<sequence>MSHILLRFKDLQLDDDDYAILRNEKITGRGFFKLTEQKFRDASFKVGPATNLADFAKEVKEKKLKAYSSYKTFYPVTEKLEENDEDLQYCIDDIKYRMVDIGSATGSNEALRCEYISTILHSCLYIAGRTTKDTIVLKPQLEIAGDEASGRVDYAIKKIKKVAKYEELICITEGSSFDNEFDYLYGIVSTVDIDIEIN</sequence>
<dbReference type="Gene3D" id="1.10.150.50">
    <property type="entry name" value="Transcription Factor, Ets-1"/>
    <property type="match status" value="1"/>
</dbReference>
<gene>
    <name evidence="1" type="ORF">ALEPTO_LOCUS9034</name>
</gene>
<evidence type="ECO:0000313" key="2">
    <source>
        <dbReference type="Proteomes" id="UP000789508"/>
    </source>
</evidence>
<proteinExistence type="predicted"/>
<protein>
    <submittedName>
        <fullName evidence="1">1836_t:CDS:1</fullName>
    </submittedName>
</protein>
<accession>A0A9N9GSR3</accession>
<dbReference type="EMBL" id="CAJVPS010006208">
    <property type="protein sequence ID" value="CAG8622762.1"/>
    <property type="molecule type" value="Genomic_DNA"/>
</dbReference>
<comment type="caution">
    <text evidence="1">The sequence shown here is derived from an EMBL/GenBank/DDBJ whole genome shotgun (WGS) entry which is preliminary data.</text>
</comment>